<protein>
    <submittedName>
        <fullName evidence="2">Uncharacterized protein</fullName>
    </submittedName>
</protein>
<evidence type="ECO:0000313" key="2">
    <source>
        <dbReference type="EMBL" id="KAK2869736.1"/>
    </source>
</evidence>
<evidence type="ECO:0000256" key="1">
    <source>
        <dbReference type="SAM" id="MobiDB-lite"/>
    </source>
</evidence>
<proteinExistence type="predicted"/>
<comment type="caution">
    <text evidence="2">The sequence shown here is derived from an EMBL/GenBank/DDBJ whole genome shotgun (WGS) entry which is preliminary data.</text>
</comment>
<reference evidence="2" key="1">
    <citation type="submission" date="2023-08" db="EMBL/GenBank/DDBJ databases">
        <title>Chromosome-level Genome Assembly of mud carp (Cirrhinus molitorella).</title>
        <authorList>
            <person name="Liu H."/>
        </authorList>
    </citation>
    <scope>NUCLEOTIDE SEQUENCE</scope>
    <source>
        <strain evidence="2">Prfri</strain>
        <tissue evidence="2">Muscle</tissue>
    </source>
</reference>
<feature type="region of interest" description="Disordered" evidence="1">
    <location>
        <begin position="1"/>
        <end position="31"/>
    </location>
</feature>
<dbReference type="Proteomes" id="UP001187343">
    <property type="component" value="Unassembled WGS sequence"/>
</dbReference>
<feature type="compositionally biased region" description="Basic and acidic residues" evidence="1">
    <location>
        <begin position="173"/>
        <end position="188"/>
    </location>
</feature>
<name>A0AA88NY04_9TELE</name>
<feature type="region of interest" description="Disordered" evidence="1">
    <location>
        <begin position="157"/>
        <end position="188"/>
    </location>
</feature>
<accession>A0AA88NY04</accession>
<dbReference type="AlphaFoldDB" id="A0AA88NY04"/>
<gene>
    <name evidence="2" type="ORF">Q8A67_024128</name>
</gene>
<dbReference type="EMBL" id="JAUYZG010000024">
    <property type="protein sequence ID" value="KAK2869736.1"/>
    <property type="molecule type" value="Genomic_DNA"/>
</dbReference>
<keyword evidence="3" id="KW-1185">Reference proteome</keyword>
<sequence>MRRWTYARKSLAPSQHTAIPDRKREKETEEEQTVLLSSAVSSHRLPHFSSLPPALFTPLIVAGLSACRNLQPPSQSVPGFKGKVQIAVSSGGMEDIAQLASVKPLVNFFFFLTGQSPAQQRRQKTSAHSSHSRFLTPPPVALLADAVVTILACSPERITSHPNSPNPLIRPKSHGEMEPEKPPLSRLS</sequence>
<evidence type="ECO:0000313" key="3">
    <source>
        <dbReference type="Proteomes" id="UP001187343"/>
    </source>
</evidence>
<organism evidence="2 3">
    <name type="scientific">Cirrhinus molitorella</name>
    <name type="common">mud carp</name>
    <dbReference type="NCBI Taxonomy" id="172907"/>
    <lineage>
        <taxon>Eukaryota</taxon>
        <taxon>Metazoa</taxon>
        <taxon>Chordata</taxon>
        <taxon>Craniata</taxon>
        <taxon>Vertebrata</taxon>
        <taxon>Euteleostomi</taxon>
        <taxon>Actinopterygii</taxon>
        <taxon>Neopterygii</taxon>
        <taxon>Teleostei</taxon>
        <taxon>Ostariophysi</taxon>
        <taxon>Cypriniformes</taxon>
        <taxon>Cyprinidae</taxon>
        <taxon>Labeoninae</taxon>
        <taxon>Labeonini</taxon>
        <taxon>Cirrhinus</taxon>
    </lineage>
</organism>